<evidence type="ECO:0000313" key="2">
    <source>
        <dbReference type="Proteomes" id="UP000011713"/>
    </source>
</evidence>
<reference evidence="2" key="1">
    <citation type="journal article" date="2010" name="Science">
        <title>Signatures of adaptation to obligate biotrophy in the Hyaloperonospora arabidopsidis genome.</title>
        <authorList>
            <person name="Baxter L."/>
            <person name="Tripathy S."/>
            <person name="Ishaque N."/>
            <person name="Boot N."/>
            <person name="Cabral A."/>
            <person name="Kemen E."/>
            <person name="Thines M."/>
            <person name="Ah-Fong A."/>
            <person name="Anderson R."/>
            <person name="Badejoko W."/>
            <person name="Bittner-Eddy P."/>
            <person name="Boore J.L."/>
            <person name="Chibucos M.C."/>
            <person name="Coates M."/>
            <person name="Dehal P."/>
            <person name="Delehaunty K."/>
            <person name="Dong S."/>
            <person name="Downton P."/>
            <person name="Dumas B."/>
            <person name="Fabro G."/>
            <person name="Fronick C."/>
            <person name="Fuerstenberg S.I."/>
            <person name="Fulton L."/>
            <person name="Gaulin E."/>
            <person name="Govers F."/>
            <person name="Hughes L."/>
            <person name="Humphray S."/>
            <person name="Jiang R.H."/>
            <person name="Judelson H."/>
            <person name="Kamoun S."/>
            <person name="Kyung K."/>
            <person name="Meijer H."/>
            <person name="Minx P."/>
            <person name="Morris P."/>
            <person name="Nelson J."/>
            <person name="Phuntumart V."/>
            <person name="Qutob D."/>
            <person name="Rehmany A."/>
            <person name="Rougon-Cardoso A."/>
            <person name="Ryden P."/>
            <person name="Torto-Alalibo T."/>
            <person name="Studholme D."/>
            <person name="Wang Y."/>
            <person name="Win J."/>
            <person name="Wood J."/>
            <person name="Clifton S.W."/>
            <person name="Rogers J."/>
            <person name="Van den Ackerveken G."/>
            <person name="Jones J.D."/>
            <person name="McDowell J.M."/>
            <person name="Beynon J."/>
            <person name="Tyler B.M."/>
        </authorList>
    </citation>
    <scope>NUCLEOTIDE SEQUENCE [LARGE SCALE GENOMIC DNA]</scope>
    <source>
        <strain evidence="2">Emoy2</strain>
    </source>
</reference>
<dbReference type="EnsemblProtists" id="HpaT803532">
    <property type="protein sequence ID" value="HpaP803532"/>
    <property type="gene ID" value="HpaG803532"/>
</dbReference>
<reference evidence="1" key="2">
    <citation type="submission" date="2015-06" db="UniProtKB">
        <authorList>
            <consortium name="EnsemblProtists"/>
        </authorList>
    </citation>
    <scope>IDENTIFICATION</scope>
    <source>
        <strain evidence="1">Emoy2</strain>
    </source>
</reference>
<dbReference type="InParanoid" id="M4BB70"/>
<protein>
    <submittedName>
        <fullName evidence="1">Uncharacterized protein</fullName>
    </submittedName>
</protein>
<dbReference type="EMBL" id="JH598083">
    <property type="status" value="NOT_ANNOTATED_CDS"/>
    <property type="molecule type" value="Genomic_DNA"/>
</dbReference>
<dbReference type="Proteomes" id="UP000011713">
    <property type="component" value="Unassembled WGS sequence"/>
</dbReference>
<dbReference type="VEuPathDB" id="FungiDB:HpaG803532"/>
<organism evidence="1 2">
    <name type="scientific">Hyaloperonospora arabidopsidis (strain Emoy2)</name>
    <name type="common">Downy mildew agent</name>
    <name type="synonym">Peronospora arabidopsidis</name>
    <dbReference type="NCBI Taxonomy" id="559515"/>
    <lineage>
        <taxon>Eukaryota</taxon>
        <taxon>Sar</taxon>
        <taxon>Stramenopiles</taxon>
        <taxon>Oomycota</taxon>
        <taxon>Peronosporomycetes</taxon>
        <taxon>Peronosporales</taxon>
        <taxon>Peronosporaceae</taxon>
        <taxon>Hyaloperonospora</taxon>
    </lineage>
</organism>
<name>M4BB70_HYAAE</name>
<dbReference type="HOGENOM" id="CLU_2502730_0_0_1"/>
<accession>M4BB70</accession>
<dbReference type="AlphaFoldDB" id="M4BB70"/>
<keyword evidence="2" id="KW-1185">Reference proteome</keyword>
<sequence>METAALCLSRLTTSARVSHAQVRVNIALKAQEQHRMQVEWKAKDEEGMTMFVAERQCVMETKGVFEISARETGWRSRTLHRWNRSR</sequence>
<proteinExistence type="predicted"/>
<evidence type="ECO:0000313" key="1">
    <source>
        <dbReference type="EnsemblProtists" id="HpaP803532"/>
    </source>
</evidence>